<protein>
    <recommendedName>
        <fullName evidence="4">SprT-like family protein</fullName>
    </recommendedName>
</protein>
<comment type="caution">
    <text evidence="2">The sequence shown here is derived from an EMBL/GenBank/DDBJ whole genome shotgun (WGS) entry which is preliminary data.</text>
</comment>
<dbReference type="AlphaFoldDB" id="A0A7W5FA22"/>
<evidence type="ECO:0008006" key="4">
    <source>
        <dbReference type="Google" id="ProtNLM"/>
    </source>
</evidence>
<dbReference type="PROSITE" id="PS51300">
    <property type="entry name" value="NIRD"/>
    <property type="match status" value="1"/>
</dbReference>
<name>A0A7W5FA22_9ACTN</name>
<dbReference type="RefSeq" id="WP_183548136.1">
    <property type="nucleotide sequence ID" value="NZ_BMQT01000010.1"/>
</dbReference>
<dbReference type="Proteomes" id="UP000577707">
    <property type="component" value="Unassembled WGS sequence"/>
</dbReference>
<feature type="region of interest" description="Disordered" evidence="1">
    <location>
        <begin position="167"/>
        <end position="187"/>
    </location>
</feature>
<organism evidence="2 3">
    <name type="scientific">Nocardioides albus</name>
    <dbReference type="NCBI Taxonomy" id="1841"/>
    <lineage>
        <taxon>Bacteria</taxon>
        <taxon>Bacillati</taxon>
        <taxon>Actinomycetota</taxon>
        <taxon>Actinomycetes</taxon>
        <taxon>Propionibacteriales</taxon>
        <taxon>Nocardioidaceae</taxon>
        <taxon>Nocardioides</taxon>
    </lineage>
</organism>
<evidence type="ECO:0000313" key="3">
    <source>
        <dbReference type="Proteomes" id="UP000577707"/>
    </source>
</evidence>
<proteinExistence type="predicted"/>
<gene>
    <name evidence="2" type="ORF">FHS12_003737</name>
</gene>
<sequence>MDASALVAALEATWSAIQLRHPDVPDVVVTLGAGSIGVPAGALKLGHFAAERWVSNENKDPVGQAELFVGGEGLRRGAEPVLATLLHEAAHGVAHARGIKDTSRQGRYHNTRFKLLGEELGLTITQAPTIGWSSTELAPGTADEYAEEIAALSSAIVAFRNTEGAVPVGPTGGGKDGPTGGGRGIGAKRPKNGLVLVCECSPGRRIRASAAVVERGSIVCGVCSADFVEASAA</sequence>
<keyword evidence="3" id="KW-1185">Reference proteome</keyword>
<accession>A0A7W5FA22</accession>
<dbReference type="EMBL" id="JACHXG010000008">
    <property type="protein sequence ID" value="MBB3090775.1"/>
    <property type="molecule type" value="Genomic_DNA"/>
</dbReference>
<reference evidence="2 3" key="1">
    <citation type="submission" date="2020-08" db="EMBL/GenBank/DDBJ databases">
        <title>Genomic Encyclopedia of Type Strains, Phase III (KMG-III): the genomes of soil and plant-associated and newly described type strains.</title>
        <authorList>
            <person name="Whitman W."/>
        </authorList>
    </citation>
    <scope>NUCLEOTIDE SEQUENCE [LARGE SCALE GENOMIC DNA]</scope>
    <source>
        <strain evidence="2 3">CECT 3302</strain>
    </source>
</reference>
<feature type="compositionally biased region" description="Gly residues" evidence="1">
    <location>
        <begin position="170"/>
        <end position="185"/>
    </location>
</feature>
<evidence type="ECO:0000256" key="1">
    <source>
        <dbReference type="SAM" id="MobiDB-lite"/>
    </source>
</evidence>
<evidence type="ECO:0000313" key="2">
    <source>
        <dbReference type="EMBL" id="MBB3090775.1"/>
    </source>
</evidence>